<keyword evidence="2" id="KW-0472">Membrane</keyword>
<dbReference type="InterPro" id="IPR055768">
    <property type="entry name" value="DUF7344"/>
</dbReference>
<feature type="compositionally biased region" description="Basic and acidic residues" evidence="1">
    <location>
        <begin position="250"/>
        <end position="259"/>
    </location>
</feature>
<feature type="region of interest" description="Disordered" evidence="1">
    <location>
        <begin position="1"/>
        <end position="51"/>
    </location>
</feature>
<feature type="compositionally biased region" description="Polar residues" evidence="1">
    <location>
        <begin position="238"/>
        <end position="247"/>
    </location>
</feature>
<dbReference type="Proteomes" id="UP000030710">
    <property type="component" value="Unassembled WGS sequence"/>
</dbReference>
<keyword evidence="2" id="KW-0812">Transmembrane</keyword>
<evidence type="ECO:0000256" key="1">
    <source>
        <dbReference type="SAM" id="MobiDB-lite"/>
    </source>
</evidence>
<evidence type="ECO:0000313" key="5">
    <source>
        <dbReference type="Proteomes" id="UP000030710"/>
    </source>
</evidence>
<feature type="domain" description="DUF7344" evidence="3">
    <location>
        <begin position="58"/>
        <end position="137"/>
    </location>
</feature>
<feature type="transmembrane region" description="Helical" evidence="2">
    <location>
        <begin position="161"/>
        <end position="179"/>
    </location>
</feature>
<dbReference type="HOGENOM" id="CLU_1072032_0_0_2"/>
<proteinExistence type="predicted"/>
<reference evidence="4 5" key="1">
    <citation type="journal article" date="2013" name="PLoS ONE">
        <title>Assembly-driven community genomics of a hypersaline microbial ecosystem.</title>
        <authorList>
            <person name="Podell S."/>
            <person name="Ugalde J.A."/>
            <person name="Narasingarao P."/>
            <person name="Banfield J.F."/>
            <person name="Heidelberg K.B."/>
            <person name="Allen E.E."/>
        </authorList>
    </citation>
    <scope>NUCLEOTIDE SEQUENCE [LARGE SCALE GENOMIC DNA]</scope>
    <source>
        <strain evidence="5">J07HQW2</strain>
    </source>
</reference>
<name>U1NB68_9EURY</name>
<gene>
    <name evidence="4" type="ORF">J07HQW2_00559</name>
</gene>
<feature type="transmembrane region" description="Helical" evidence="2">
    <location>
        <begin position="191"/>
        <end position="210"/>
    </location>
</feature>
<accession>U1NB68</accession>
<dbReference type="Pfam" id="PF24035">
    <property type="entry name" value="DUF7344"/>
    <property type="match status" value="1"/>
</dbReference>
<protein>
    <recommendedName>
        <fullName evidence="3">DUF7344 domain-containing protein</fullName>
    </recommendedName>
</protein>
<evidence type="ECO:0000313" key="4">
    <source>
        <dbReference type="EMBL" id="ERG94125.1"/>
    </source>
</evidence>
<dbReference type="AlphaFoldDB" id="U1NB68"/>
<evidence type="ECO:0000256" key="2">
    <source>
        <dbReference type="SAM" id="Phobius"/>
    </source>
</evidence>
<sequence length="259" mass="28561">MLERQLNSRHSGATDGVPSVRSPMQTTHNQPTDHTDPQPTTLTGDARDSATPTLEELYETLANRRRRFAIHYLKHHGSPVSLGTLAEQLAAWEHDTLLETVTSKQRKVMYTSLQQRHVPKMDAVGLVEFDRRGGVVTPTETLARVNIHTEVVTNDEFPWRYYYLGLSGFLVIVTVGVWARIEPFTALPPLTWQALCVAALAVSAVAHVVLSDRPRLGDSLEPPELQDHAPDTVVAEVSTPSGVTTTDGGELDKTEEAAR</sequence>
<keyword evidence="2" id="KW-1133">Transmembrane helix</keyword>
<evidence type="ECO:0000259" key="3">
    <source>
        <dbReference type="Pfam" id="PF24035"/>
    </source>
</evidence>
<feature type="region of interest" description="Disordered" evidence="1">
    <location>
        <begin position="217"/>
        <end position="259"/>
    </location>
</feature>
<organism evidence="4 5">
    <name type="scientific">Haloquadratum walsbyi J07HQW2</name>
    <dbReference type="NCBI Taxonomy" id="1238425"/>
    <lineage>
        <taxon>Archaea</taxon>
        <taxon>Methanobacteriati</taxon>
        <taxon>Methanobacteriota</taxon>
        <taxon>Stenosarchaea group</taxon>
        <taxon>Halobacteria</taxon>
        <taxon>Halobacteriales</taxon>
        <taxon>Haloferacaceae</taxon>
        <taxon>Haloquadratum</taxon>
    </lineage>
</organism>
<dbReference type="EMBL" id="KE356561">
    <property type="protein sequence ID" value="ERG94125.1"/>
    <property type="molecule type" value="Genomic_DNA"/>
</dbReference>
<dbReference type="eggNOG" id="arCOG03828">
    <property type="taxonomic scope" value="Archaea"/>
</dbReference>